<organism evidence="1 2">
    <name type="scientific">Vitis vinifera</name>
    <name type="common">Grape</name>
    <dbReference type="NCBI Taxonomy" id="29760"/>
    <lineage>
        <taxon>Eukaryota</taxon>
        <taxon>Viridiplantae</taxon>
        <taxon>Streptophyta</taxon>
        <taxon>Embryophyta</taxon>
        <taxon>Tracheophyta</taxon>
        <taxon>Spermatophyta</taxon>
        <taxon>Magnoliopsida</taxon>
        <taxon>eudicotyledons</taxon>
        <taxon>Gunneridae</taxon>
        <taxon>Pentapetalae</taxon>
        <taxon>rosids</taxon>
        <taxon>Vitales</taxon>
        <taxon>Vitaceae</taxon>
        <taxon>Viteae</taxon>
        <taxon>Vitis</taxon>
    </lineage>
</organism>
<gene>
    <name evidence="1" type="ordered locus">VIT_05s0124g00590</name>
</gene>
<sequence length="46" mass="5400">MVKDFVDKNQASGIGSYDLAFAYPWKVFNGQGMNMEFFNRWQTRGF</sequence>
<dbReference type="PANTHER" id="PTHR47770">
    <property type="entry name" value="PLANT UBX DOMAIN-CONTAINING PROTEIN 11"/>
    <property type="match status" value="1"/>
</dbReference>
<dbReference type="InParanoid" id="F6I3T7"/>
<keyword evidence="2" id="KW-1185">Reference proteome</keyword>
<reference evidence="2" key="1">
    <citation type="journal article" date="2007" name="Nature">
        <title>The grapevine genome sequence suggests ancestral hexaploidization in major angiosperm phyla.</title>
        <authorList>
            <consortium name="The French-Italian Public Consortium for Grapevine Genome Characterization."/>
            <person name="Jaillon O."/>
            <person name="Aury J.-M."/>
            <person name="Noel B."/>
            <person name="Policriti A."/>
            <person name="Clepet C."/>
            <person name="Casagrande A."/>
            <person name="Choisne N."/>
            <person name="Aubourg S."/>
            <person name="Vitulo N."/>
            <person name="Jubin C."/>
            <person name="Vezzi A."/>
            <person name="Legeai F."/>
            <person name="Hugueney P."/>
            <person name="Dasilva C."/>
            <person name="Horner D."/>
            <person name="Mica E."/>
            <person name="Jublot D."/>
            <person name="Poulain J."/>
            <person name="Bruyere C."/>
            <person name="Billault A."/>
            <person name="Segurens B."/>
            <person name="Gouyvenoux M."/>
            <person name="Ugarte E."/>
            <person name="Cattonaro F."/>
            <person name="Anthouard V."/>
            <person name="Vico V."/>
            <person name="Del Fabbro C."/>
            <person name="Alaux M."/>
            <person name="Di Gaspero G."/>
            <person name="Dumas V."/>
            <person name="Felice N."/>
            <person name="Paillard S."/>
            <person name="Juman I."/>
            <person name="Moroldo M."/>
            <person name="Scalabrin S."/>
            <person name="Canaguier A."/>
            <person name="Le Clainche I."/>
            <person name="Malacrida G."/>
            <person name="Durand E."/>
            <person name="Pesole G."/>
            <person name="Laucou V."/>
            <person name="Chatelet P."/>
            <person name="Merdinoglu D."/>
            <person name="Delledonne M."/>
            <person name="Pezzotti M."/>
            <person name="Lecharny A."/>
            <person name="Scarpelli C."/>
            <person name="Artiguenave F."/>
            <person name="Pe M.E."/>
            <person name="Valle G."/>
            <person name="Morgante M."/>
            <person name="Caboche M."/>
            <person name="Adam-Blondon A.-F."/>
            <person name="Weissenbach J."/>
            <person name="Quetier F."/>
            <person name="Wincker P."/>
        </authorList>
    </citation>
    <scope>NUCLEOTIDE SEQUENCE [LARGE SCALE GENOMIC DNA]</scope>
    <source>
        <strain evidence="2">cv. Pinot noir / PN40024</strain>
    </source>
</reference>
<dbReference type="AlphaFoldDB" id="F6I3T7"/>
<protein>
    <submittedName>
        <fullName evidence="1">Uncharacterized protein</fullName>
    </submittedName>
</protein>
<dbReference type="PaxDb" id="29760-VIT_05s0124g00590.t01"/>
<evidence type="ECO:0000313" key="2">
    <source>
        <dbReference type="Proteomes" id="UP000009183"/>
    </source>
</evidence>
<dbReference type="Proteomes" id="UP000009183">
    <property type="component" value="Chromosome 5"/>
</dbReference>
<dbReference type="EMBL" id="FN596743">
    <property type="protein sequence ID" value="CCB61605.1"/>
    <property type="molecule type" value="Genomic_DNA"/>
</dbReference>
<dbReference type="PANTHER" id="PTHR47770:SF1">
    <property type="entry name" value="PLANT UBX DOMAIN-CONTAINING PROTEIN 11"/>
    <property type="match status" value="1"/>
</dbReference>
<proteinExistence type="predicted"/>
<name>F6I3T7_VITVI</name>
<evidence type="ECO:0000313" key="1">
    <source>
        <dbReference type="EMBL" id="CCB61605.1"/>
    </source>
</evidence>
<accession>F6I3T7</accession>
<dbReference type="HOGENOM" id="CLU_3192421_0_0_1"/>